<evidence type="ECO:0000256" key="2">
    <source>
        <dbReference type="ARBA" id="ARBA00004141"/>
    </source>
</evidence>
<feature type="transmembrane region" description="Helical" evidence="12">
    <location>
        <begin position="126"/>
        <end position="147"/>
    </location>
</feature>
<keyword evidence="10" id="KW-0482">Metalloprotease</keyword>
<evidence type="ECO:0000256" key="10">
    <source>
        <dbReference type="ARBA" id="ARBA00023049"/>
    </source>
</evidence>
<name>A0A4R4E7Q9_9BACL</name>
<keyword evidence="8" id="KW-0862">Zinc</keyword>
<dbReference type="Pfam" id="PF02163">
    <property type="entry name" value="Peptidase_M50"/>
    <property type="match status" value="1"/>
</dbReference>
<feature type="transmembrane region" description="Helical" evidence="12">
    <location>
        <begin position="347"/>
        <end position="367"/>
    </location>
</feature>
<dbReference type="OrthoDB" id="9781963at2"/>
<evidence type="ECO:0000256" key="11">
    <source>
        <dbReference type="ARBA" id="ARBA00023136"/>
    </source>
</evidence>
<gene>
    <name evidence="14" type="ORF">E0485_20655</name>
</gene>
<keyword evidence="9 12" id="KW-1133">Transmembrane helix</keyword>
<feature type="domain" description="Peptidase M50" evidence="13">
    <location>
        <begin position="73"/>
        <end position="146"/>
    </location>
</feature>
<protein>
    <submittedName>
        <fullName evidence="14">Site-2 protease family protein</fullName>
    </submittedName>
</protein>
<comment type="cofactor">
    <cofactor evidence="1">
        <name>Zn(2+)</name>
        <dbReference type="ChEBI" id="CHEBI:29105"/>
    </cofactor>
</comment>
<dbReference type="AlphaFoldDB" id="A0A4R4E7Q9"/>
<evidence type="ECO:0000256" key="1">
    <source>
        <dbReference type="ARBA" id="ARBA00001947"/>
    </source>
</evidence>
<keyword evidence="15" id="KW-1185">Reference proteome</keyword>
<evidence type="ECO:0000256" key="3">
    <source>
        <dbReference type="ARBA" id="ARBA00007931"/>
    </source>
</evidence>
<dbReference type="PANTHER" id="PTHR39188:SF3">
    <property type="entry name" value="STAGE IV SPORULATION PROTEIN FB"/>
    <property type="match status" value="1"/>
</dbReference>
<evidence type="ECO:0000256" key="4">
    <source>
        <dbReference type="ARBA" id="ARBA00022670"/>
    </source>
</evidence>
<sequence length="375" mass="42253">MEQSPTPTPNNSDNKKTESEKKNPFWFLAPVAVFILAKGKFVLSLLKFGKFGGAITSMVIFTGTYALMFPISFAIGLAVMIFIHEMGHVFAAKRKGLPVSAPVFIPFLGAFINMKRNPRDAVTEAYIAYGGPLIGTIGATLAFGLGYGLDYPVLYSVAYIGFFINLFNLVPIHPLDGGRISVAITRWLWVIGLVVGLGLVIYLRSIILGIFWVMFAYDLYKKFVQKKKSLSEERLVVSTQYYVSPDTFLQNLTYIPGENHQRDLIYTAFTELTGKHEGKTVVRARWDVIDFEEEMVIMSQAVINRVYAKVSHMGSETGDTSVCITVYIEYQEFENVKYYEVPSATRWKFGLAYSGLIIYLAIMMYLVHEQINLLM</sequence>
<dbReference type="GO" id="GO:0008237">
    <property type="term" value="F:metallopeptidase activity"/>
    <property type="evidence" value="ECO:0007669"/>
    <property type="project" value="UniProtKB-KW"/>
</dbReference>
<feature type="transmembrane region" description="Helical" evidence="12">
    <location>
        <begin position="96"/>
        <end position="114"/>
    </location>
</feature>
<evidence type="ECO:0000256" key="9">
    <source>
        <dbReference type="ARBA" id="ARBA00022989"/>
    </source>
</evidence>
<dbReference type="CDD" id="cd06160">
    <property type="entry name" value="S2P-M50_like_2"/>
    <property type="match status" value="1"/>
</dbReference>
<organism evidence="14 15">
    <name type="scientific">Paenibacillus albiflavus</name>
    <dbReference type="NCBI Taxonomy" id="2545760"/>
    <lineage>
        <taxon>Bacteria</taxon>
        <taxon>Bacillati</taxon>
        <taxon>Bacillota</taxon>
        <taxon>Bacilli</taxon>
        <taxon>Bacillales</taxon>
        <taxon>Paenibacillaceae</taxon>
        <taxon>Paenibacillus</taxon>
    </lineage>
</organism>
<feature type="transmembrane region" description="Helical" evidence="12">
    <location>
        <begin position="153"/>
        <end position="175"/>
    </location>
</feature>
<dbReference type="GO" id="GO:0006508">
    <property type="term" value="P:proteolysis"/>
    <property type="evidence" value="ECO:0007669"/>
    <property type="project" value="UniProtKB-KW"/>
</dbReference>
<dbReference type="GO" id="GO:0016020">
    <property type="term" value="C:membrane"/>
    <property type="evidence" value="ECO:0007669"/>
    <property type="project" value="UniProtKB-SubCell"/>
</dbReference>
<dbReference type="InterPro" id="IPR008915">
    <property type="entry name" value="Peptidase_M50"/>
</dbReference>
<accession>A0A4R4E7Q9</accession>
<evidence type="ECO:0000256" key="12">
    <source>
        <dbReference type="SAM" id="Phobius"/>
    </source>
</evidence>
<dbReference type="EMBL" id="SKFG01000030">
    <property type="protein sequence ID" value="TCZ73765.1"/>
    <property type="molecule type" value="Genomic_DNA"/>
</dbReference>
<evidence type="ECO:0000313" key="14">
    <source>
        <dbReference type="EMBL" id="TCZ73765.1"/>
    </source>
</evidence>
<comment type="caution">
    <text evidence="14">The sequence shown here is derived from an EMBL/GenBank/DDBJ whole genome shotgun (WGS) entry which is preliminary data.</text>
</comment>
<comment type="similarity">
    <text evidence="3">Belongs to the peptidase M50B family.</text>
</comment>
<keyword evidence="11 12" id="KW-0472">Membrane</keyword>
<proteinExistence type="inferred from homology"/>
<feature type="transmembrane region" description="Helical" evidence="12">
    <location>
        <begin position="187"/>
        <end position="215"/>
    </location>
</feature>
<evidence type="ECO:0000256" key="7">
    <source>
        <dbReference type="ARBA" id="ARBA00022801"/>
    </source>
</evidence>
<evidence type="ECO:0000256" key="8">
    <source>
        <dbReference type="ARBA" id="ARBA00022833"/>
    </source>
</evidence>
<dbReference type="GO" id="GO:0046872">
    <property type="term" value="F:metal ion binding"/>
    <property type="evidence" value="ECO:0007669"/>
    <property type="project" value="UniProtKB-KW"/>
</dbReference>
<evidence type="ECO:0000313" key="15">
    <source>
        <dbReference type="Proteomes" id="UP000295418"/>
    </source>
</evidence>
<dbReference type="PANTHER" id="PTHR39188">
    <property type="entry name" value="MEMBRANE-ASSOCIATED ZINC METALLOPROTEASE M50B"/>
    <property type="match status" value="1"/>
</dbReference>
<evidence type="ECO:0000256" key="5">
    <source>
        <dbReference type="ARBA" id="ARBA00022692"/>
    </source>
</evidence>
<dbReference type="Proteomes" id="UP000295418">
    <property type="component" value="Unassembled WGS sequence"/>
</dbReference>
<reference evidence="14 15" key="1">
    <citation type="submission" date="2019-03" db="EMBL/GenBank/DDBJ databases">
        <authorList>
            <person name="Kim M.K.M."/>
        </authorList>
    </citation>
    <scope>NUCLEOTIDE SEQUENCE [LARGE SCALE GENOMIC DNA]</scope>
    <source>
        <strain evidence="14 15">18JY21-1</strain>
    </source>
</reference>
<keyword evidence="5 12" id="KW-0812">Transmembrane</keyword>
<evidence type="ECO:0000259" key="13">
    <source>
        <dbReference type="Pfam" id="PF02163"/>
    </source>
</evidence>
<evidence type="ECO:0000256" key="6">
    <source>
        <dbReference type="ARBA" id="ARBA00022723"/>
    </source>
</evidence>
<comment type="subcellular location">
    <subcellularLocation>
        <location evidence="2">Membrane</location>
        <topology evidence="2">Multi-pass membrane protein</topology>
    </subcellularLocation>
</comment>
<feature type="transmembrane region" description="Helical" evidence="12">
    <location>
        <begin position="58"/>
        <end position="84"/>
    </location>
</feature>
<keyword evidence="4 14" id="KW-0645">Protease</keyword>
<keyword evidence="7" id="KW-0378">Hydrolase</keyword>
<feature type="transmembrane region" description="Helical" evidence="12">
    <location>
        <begin position="25"/>
        <end position="46"/>
    </location>
</feature>
<keyword evidence="6" id="KW-0479">Metal-binding</keyword>